<keyword evidence="2" id="KW-1185">Reference proteome</keyword>
<dbReference type="InterPro" id="IPR035979">
    <property type="entry name" value="RBD_domain_sf"/>
</dbReference>
<dbReference type="OrthoDB" id="3508416at2759"/>
<proteinExistence type="predicted"/>
<evidence type="ECO:0008006" key="3">
    <source>
        <dbReference type="Google" id="ProtNLM"/>
    </source>
</evidence>
<evidence type="ECO:0000313" key="2">
    <source>
        <dbReference type="Proteomes" id="UP000256328"/>
    </source>
</evidence>
<reference evidence="1 2" key="1">
    <citation type="journal article" date="2018" name="IMA Fungus">
        <title>IMA Genome-F 9: Draft genome sequence of Annulohypoxylon stygium, Aspergillus mulundensis, Berkeleyomyces basicola (syn. Thielaviopsis basicola), Ceratocystis smalleyi, two Cercospora beticola strains, Coleophoma cylindrospora, Fusarium fracticaudum, Phialophora cf. hyalina, and Morchella septimelata.</title>
        <authorList>
            <person name="Wingfield B.D."/>
            <person name="Bills G.F."/>
            <person name="Dong Y."/>
            <person name="Huang W."/>
            <person name="Nel W.J."/>
            <person name="Swalarsk-Parry B.S."/>
            <person name="Vaghefi N."/>
            <person name="Wilken P.M."/>
            <person name="An Z."/>
            <person name="de Beer Z.W."/>
            <person name="De Vos L."/>
            <person name="Chen L."/>
            <person name="Duong T.A."/>
            <person name="Gao Y."/>
            <person name="Hammerbacher A."/>
            <person name="Kikkert J.R."/>
            <person name="Li Y."/>
            <person name="Li H."/>
            <person name="Li K."/>
            <person name="Li Q."/>
            <person name="Liu X."/>
            <person name="Ma X."/>
            <person name="Naidoo K."/>
            <person name="Pethybridge S.J."/>
            <person name="Sun J."/>
            <person name="Steenkamp E.T."/>
            <person name="van der Nest M.A."/>
            <person name="van Wyk S."/>
            <person name="Wingfield M.J."/>
            <person name="Xiong C."/>
            <person name="Yue Q."/>
            <person name="Zhang X."/>
        </authorList>
    </citation>
    <scope>NUCLEOTIDE SEQUENCE [LARGE SCALE GENOMIC DNA]</scope>
    <source>
        <strain evidence="1 2">BP5796</strain>
    </source>
</reference>
<protein>
    <recommendedName>
        <fullName evidence="3">RRM domain-containing protein</fullName>
    </recommendedName>
</protein>
<dbReference type="GO" id="GO:0003676">
    <property type="term" value="F:nucleic acid binding"/>
    <property type="evidence" value="ECO:0007669"/>
    <property type="project" value="InterPro"/>
</dbReference>
<gene>
    <name evidence="1" type="ORF">BP5796_01485</name>
</gene>
<dbReference type="EMBL" id="PDLN01000002">
    <property type="protein sequence ID" value="RDW92091.1"/>
    <property type="molecule type" value="Genomic_DNA"/>
</dbReference>
<dbReference type="AlphaFoldDB" id="A0A3D8T0Z2"/>
<dbReference type="Proteomes" id="UP000256328">
    <property type="component" value="Unassembled WGS sequence"/>
</dbReference>
<organism evidence="1 2">
    <name type="scientific">Coleophoma crateriformis</name>
    <dbReference type="NCBI Taxonomy" id="565419"/>
    <lineage>
        <taxon>Eukaryota</taxon>
        <taxon>Fungi</taxon>
        <taxon>Dikarya</taxon>
        <taxon>Ascomycota</taxon>
        <taxon>Pezizomycotina</taxon>
        <taxon>Leotiomycetes</taxon>
        <taxon>Helotiales</taxon>
        <taxon>Dermateaceae</taxon>
        <taxon>Coleophoma</taxon>
    </lineage>
</organism>
<name>A0A3D8T0Z2_9HELO</name>
<dbReference type="SUPFAM" id="SSF54928">
    <property type="entry name" value="RNA-binding domain, RBD"/>
    <property type="match status" value="1"/>
</dbReference>
<evidence type="ECO:0000313" key="1">
    <source>
        <dbReference type="EMBL" id="RDW92091.1"/>
    </source>
</evidence>
<sequence>MSQSSVADNEISNLNYGRKPLSNHALQQILSQQHCLSSNSLYEPHVASGQFNPLFTGGRSLPAPIGSERANTHAIRNNPSAELSPSPEFDLERGWLRHTFNQALSSEYGTFQVDGSLEATPSQSFLLNMQQPERRIASYDSGYFSPPSVGGYARSAVSLQRQPLGPVTGSNGFQPRDVSSECGQPTLLAVGCGEANGATMPIDESGSYSIRNGETNMQSIFTSAQGTSNRNLQTDSHVLPLHSRVNDVHLPLTTQLNPPYHQGMPELSKPLISSMDCEKSSRLQRVHSFMITEKRSRGMENFGQFHPSTQAGGPGVKARATSAQGSHCGSLAASAMPVSKNYEGDTTVPGNLSASVSDDQNCSLWILGLPATVTHHELLGAIKGVGKVFATVINPPTNGHPTAAAKIVFFTRESAERLTFLITNGHFIVMGKVVSNVRWNKIKSAPHPRHYESRSIRITGASHLMDCEYLQDFFQRRFVYELDTFVEYASHDGRQKSQEWHFGSLRCQAASAKLAIEREMKDILTVEWIPDPCE</sequence>
<comment type="caution">
    <text evidence="1">The sequence shown here is derived from an EMBL/GenBank/DDBJ whole genome shotgun (WGS) entry which is preliminary data.</text>
</comment>
<accession>A0A3D8T0Z2</accession>
<dbReference type="CDD" id="cd00590">
    <property type="entry name" value="RRM_SF"/>
    <property type="match status" value="1"/>
</dbReference>